<feature type="transmembrane region" description="Helical" evidence="2">
    <location>
        <begin position="441"/>
        <end position="469"/>
    </location>
</feature>
<evidence type="ECO:0000256" key="2">
    <source>
        <dbReference type="SAM" id="Phobius"/>
    </source>
</evidence>
<feature type="compositionally biased region" description="Low complexity" evidence="1">
    <location>
        <begin position="1"/>
        <end position="14"/>
    </location>
</feature>
<dbReference type="EMBL" id="JAZGQL010000014">
    <property type="protein sequence ID" value="MEE6308931.1"/>
    <property type="molecule type" value="Genomic_DNA"/>
</dbReference>
<feature type="region of interest" description="Disordered" evidence="1">
    <location>
        <begin position="271"/>
        <end position="297"/>
    </location>
</feature>
<keyword evidence="2" id="KW-0812">Transmembrane</keyword>
<evidence type="ECO:0000313" key="4">
    <source>
        <dbReference type="Proteomes" id="UP001339911"/>
    </source>
</evidence>
<keyword evidence="2" id="KW-1133">Transmembrane helix</keyword>
<keyword evidence="2" id="KW-0472">Membrane</keyword>
<dbReference type="Proteomes" id="UP001339911">
    <property type="component" value="Unassembled WGS sequence"/>
</dbReference>
<feature type="transmembrane region" description="Helical" evidence="2">
    <location>
        <begin position="180"/>
        <end position="198"/>
    </location>
</feature>
<organism evidence="3 4">
    <name type="scientific">Plantactinospora veratri</name>
    <dbReference type="NCBI Taxonomy" id="1436122"/>
    <lineage>
        <taxon>Bacteria</taxon>
        <taxon>Bacillati</taxon>
        <taxon>Actinomycetota</taxon>
        <taxon>Actinomycetes</taxon>
        <taxon>Micromonosporales</taxon>
        <taxon>Micromonosporaceae</taxon>
        <taxon>Plantactinospora</taxon>
    </lineage>
</organism>
<evidence type="ECO:0000313" key="3">
    <source>
        <dbReference type="EMBL" id="MEE6308931.1"/>
    </source>
</evidence>
<proteinExistence type="predicted"/>
<dbReference type="Pfam" id="PF03929">
    <property type="entry name" value="PepSY_TM"/>
    <property type="match status" value="1"/>
</dbReference>
<sequence>MSRTAPDAPALAEPELPPTPVPRPPAGGHRSWSPVPLLTRLHFYAGILIAPFLVAAALSGLAFVFTPQLDALVYADQLRVAQVGEQAQPVSAQVAAAVAAHPDGTLRTVLPASSPEATTQVVFTMPELGDRDHTVYVDPYTLRVRGTLVTWFGSTPLTTWFDDLHRNLHLGAVGRVYSEVAASWLWVLVLAGLVLWLHRQWTARQRVRRLLLPDLAARGVRRTRGWHASVGVWLAIGLLVLSATGLTWSRWAGANFSTALDALQAHSPTLETTLPGAAPGTGSDAGAHHGGGSPAHGAGPDTTAIDVVLRHADSAGIDGAIEVTVPATTGQGWLVIENDRSWPVRLDRVVVDPADGVVARSDFADWPLLAQLSKLGIAAHMGYLFGLVNQILLAALAIGLLCVVVWGYRMWWQRRPVRGDRRTPLGAAPARGGWRRLRLPLLVAGVLLTIAVGVALPVLGVTLVGFLLVDLVVGAYRRRTRSG</sequence>
<comment type="caution">
    <text evidence="3">The sequence shown here is derived from an EMBL/GenBank/DDBJ whole genome shotgun (WGS) entry which is preliminary data.</text>
</comment>
<keyword evidence="4" id="KW-1185">Reference proteome</keyword>
<gene>
    <name evidence="3" type="ORF">V1634_19030</name>
</gene>
<name>A0ABU7SG86_9ACTN</name>
<reference evidence="3 4" key="1">
    <citation type="submission" date="2024-01" db="EMBL/GenBank/DDBJ databases">
        <title>Genome insights into Plantactinospora veratri sp. nov.</title>
        <authorList>
            <person name="Wang L."/>
        </authorList>
    </citation>
    <scope>NUCLEOTIDE SEQUENCE [LARGE SCALE GENOMIC DNA]</scope>
    <source>
        <strain evidence="3 4">NEAU-FHS4</strain>
    </source>
</reference>
<dbReference type="InterPro" id="IPR005625">
    <property type="entry name" value="PepSY-ass_TM"/>
</dbReference>
<accession>A0ABU7SG86</accession>
<feature type="transmembrane region" description="Helical" evidence="2">
    <location>
        <begin position="228"/>
        <end position="248"/>
    </location>
</feature>
<feature type="transmembrane region" description="Helical" evidence="2">
    <location>
        <begin position="391"/>
        <end position="412"/>
    </location>
</feature>
<feature type="transmembrane region" description="Helical" evidence="2">
    <location>
        <begin position="41"/>
        <end position="65"/>
    </location>
</feature>
<dbReference type="RefSeq" id="WP_331209216.1">
    <property type="nucleotide sequence ID" value="NZ_JAZGQL010000014.1"/>
</dbReference>
<protein>
    <submittedName>
        <fullName evidence="3">PepSY-associated TM helix domain-containing protein</fullName>
    </submittedName>
</protein>
<feature type="region of interest" description="Disordered" evidence="1">
    <location>
        <begin position="1"/>
        <end position="30"/>
    </location>
</feature>
<dbReference type="PANTHER" id="PTHR34219:SF1">
    <property type="entry name" value="PEPSY DOMAIN-CONTAINING PROTEIN"/>
    <property type="match status" value="1"/>
</dbReference>
<feature type="compositionally biased region" description="Pro residues" evidence="1">
    <location>
        <begin position="15"/>
        <end position="25"/>
    </location>
</feature>
<evidence type="ECO:0000256" key="1">
    <source>
        <dbReference type="SAM" id="MobiDB-lite"/>
    </source>
</evidence>
<dbReference type="PANTHER" id="PTHR34219">
    <property type="entry name" value="IRON-REGULATED INNER MEMBRANE PROTEIN-RELATED"/>
    <property type="match status" value="1"/>
</dbReference>